<evidence type="ECO:0000313" key="5">
    <source>
        <dbReference type="EMBL" id="CEG57982.1"/>
    </source>
</evidence>
<dbReference type="Proteomes" id="UP000032430">
    <property type="component" value="Chromosome I"/>
</dbReference>
<evidence type="ECO:0000259" key="3">
    <source>
        <dbReference type="PROSITE" id="PS50110"/>
    </source>
</evidence>
<keyword evidence="6" id="KW-1185">Reference proteome</keyword>
<dbReference type="Pfam" id="PF00072">
    <property type="entry name" value="Response_reg"/>
    <property type="match status" value="1"/>
</dbReference>
<dbReference type="SUPFAM" id="SSF109604">
    <property type="entry name" value="HD-domain/PDEase-like"/>
    <property type="match status" value="1"/>
</dbReference>
<dbReference type="PROSITE" id="PS50110">
    <property type="entry name" value="RESPONSE_REGULATORY"/>
    <property type="match status" value="1"/>
</dbReference>
<evidence type="ECO:0000256" key="2">
    <source>
        <dbReference type="SAM" id="Coils"/>
    </source>
</evidence>
<dbReference type="OrthoDB" id="9802066at2"/>
<name>A0A098G6A3_9GAMM</name>
<dbReference type="InterPro" id="IPR052020">
    <property type="entry name" value="Cyclic_di-GMP/3'3'-cGAMP_PDE"/>
</dbReference>
<feature type="domain" description="HD-GYP" evidence="4">
    <location>
        <begin position="179"/>
        <end position="375"/>
    </location>
</feature>
<dbReference type="AlphaFoldDB" id="A0A098G6A3"/>
<dbReference type="PANTHER" id="PTHR45228:SF8">
    <property type="entry name" value="TWO-COMPONENT RESPONSE REGULATOR-RELATED"/>
    <property type="match status" value="1"/>
</dbReference>
<dbReference type="RefSeq" id="WP_045096386.1">
    <property type="nucleotide sequence ID" value="NZ_LN614827.1"/>
</dbReference>
<dbReference type="InterPro" id="IPR011006">
    <property type="entry name" value="CheY-like_superfamily"/>
</dbReference>
<dbReference type="InterPro" id="IPR037522">
    <property type="entry name" value="HD_GYP_dom"/>
</dbReference>
<dbReference type="GO" id="GO:0008081">
    <property type="term" value="F:phosphoric diester hydrolase activity"/>
    <property type="evidence" value="ECO:0007669"/>
    <property type="project" value="UniProtKB-ARBA"/>
</dbReference>
<protein>
    <submittedName>
        <fullName evidence="5">Response regulator receiver:Metal-dependent phosphohydrolase, HD subdomain</fullName>
    </submittedName>
</protein>
<dbReference type="SUPFAM" id="SSF52172">
    <property type="entry name" value="CheY-like"/>
    <property type="match status" value="1"/>
</dbReference>
<dbReference type="Gene3D" id="1.10.3210.10">
    <property type="entry name" value="Hypothetical protein af1432"/>
    <property type="match status" value="1"/>
</dbReference>
<dbReference type="InterPro" id="IPR001789">
    <property type="entry name" value="Sig_transdc_resp-reg_receiver"/>
</dbReference>
<dbReference type="Gene3D" id="3.40.50.2300">
    <property type="match status" value="1"/>
</dbReference>
<dbReference type="CDD" id="cd17569">
    <property type="entry name" value="REC_HupR-like"/>
    <property type="match status" value="1"/>
</dbReference>
<proteinExistence type="predicted"/>
<dbReference type="STRING" id="1212491.LFA_2612"/>
<feature type="domain" description="Response regulatory" evidence="3">
    <location>
        <begin position="16"/>
        <end position="131"/>
    </location>
</feature>
<dbReference type="KEGG" id="lfa:LFA_2612"/>
<feature type="modified residue" description="4-aspartylphosphate" evidence="1">
    <location>
        <position position="65"/>
    </location>
</feature>
<dbReference type="SMART" id="SM00448">
    <property type="entry name" value="REC"/>
    <property type="match status" value="1"/>
</dbReference>
<evidence type="ECO:0000313" key="6">
    <source>
        <dbReference type="Proteomes" id="UP000032430"/>
    </source>
</evidence>
<reference evidence="6" key="1">
    <citation type="submission" date="2014-09" db="EMBL/GenBank/DDBJ databases">
        <authorList>
            <person name="Gomez-Valero L."/>
        </authorList>
    </citation>
    <scope>NUCLEOTIDE SEQUENCE [LARGE SCALE GENOMIC DNA]</scope>
    <source>
        <strain evidence="6">ATCC700992</strain>
    </source>
</reference>
<dbReference type="PANTHER" id="PTHR45228">
    <property type="entry name" value="CYCLIC DI-GMP PHOSPHODIESTERASE TM_0186-RELATED"/>
    <property type="match status" value="1"/>
</dbReference>
<keyword evidence="5" id="KW-0378">Hydrolase</keyword>
<dbReference type="Pfam" id="PF13487">
    <property type="entry name" value="HD_5"/>
    <property type="match status" value="1"/>
</dbReference>
<accession>A0A098G6A3</accession>
<evidence type="ECO:0000259" key="4">
    <source>
        <dbReference type="PROSITE" id="PS51832"/>
    </source>
</evidence>
<dbReference type="GO" id="GO:0000160">
    <property type="term" value="P:phosphorelay signal transduction system"/>
    <property type="evidence" value="ECO:0007669"/>
    <property type="project" value="InterPro"/>
</dbReference>
<evidence type="ECO:0000256" key="1">
    <source>
        <dbReference type="PROSITE-ProRule" id="PRU00169"/>
    </source>
</evidence>
<dbReference type="InterPro" id="IPR003607">
    <property type="entry name" value="HD/PDEase_dom"/>
</dbReference>
<feature type="coiled-coil region" evidence="2">
    <location>
        <begin position="133"/>
        <end position="167"/>
    </location>
</feature>
<dbReference type="CDD" id="cd00077">
    <property type="entry name" value="HDc"/>
    <property type="match status" value="1"/>
</dbReference>
<keyword evidence="2" id="KW-0175">Coiled coil</keyword>
<dbReference type="EMBL" id="LN614827">
    <property type="protein sequence ID" value="CEG57982.1"/>
    <property type="molecule type" value="Genomic_DNA"/>
</dbReference>
<keyword evidence="1" id="KW-0597">Phosphoprotein</keyword>
<dbReference type="PROSITE" id="PS51832">
    <property type="entry name" value="HD_GYP"/>
    <property type="match status" value="1"/>
</dbReference>
<organism evidence="5 6">
    <name type="scientific">Legionella fallonii LLAP-10</name>
    <dbReference type="NCBI Taxonomy" id="1212491"/>
    <lineage>
        <taxon>Bacteria</taxon>
        <taxon>Pseudomonadati</taxon>
        <taxon>Pseudomonadota</taxon>
        <taxon>Gammaproteobacteria</taxon>
        <taxon>Legionellales</taxon>
        <taxon>Legionellaceae</taxon>
        <taxon>Legionella</taxon>
    </lineage>
</organism>
<sequence>MLNTLSQHQGEPSKGTLLLVDDEVNIVNSLKRVFLPLKYEVFAACSGSDGLNILEQNHIDIIISDMRMPEMDGATFLKKTAEKWPDISRILLTGYADINSAISAVNEGQIEYYLHKPWQINELEVVIQNIMEKRILREKNINLQIELIEKNKELQFLNNNLEKIVKERTIKLQKAYKAIQQTYDSVVQILSSISERRESIFKGHSKLVAKLAKLTAEAIGLSSAEIQTIYMAGLLYAIGKIGMPEAIITKVYKHLSPYERKEFEKYPLLGEAILMGFPPLENVARIVASHRELFNGRGYPNKLAGSAVSVGARILSIIVDYVELQVGLIVPRKLAPQQALQMLRDNDGQRYDLAIVEIFASVIEQLPDMQNKIKERILSARALKPGMVLSQDLITDRGLKLLSQGHVLNEQAILTLSQIGDMMIHVQVK</sequence>
<dbReference type="HOGENOM" id="CLU_000445_92_10_6"/>
<gene>
    <name evidence="5" type="ORF">LFA_2612</name>
</gene>